<evidence type="ECO:0000313" key="3">
    <source>
        <dbReference type="Proteomes" id="UP000324209"/>
    </source>
</evidence>
<name>A0A5C1QFA0_9SPIO</name>
<keyword evidence="3" id="KW-1185">Reference proteome</keyword>
<organism evidence="2 3">
    <name type="scientific">Oceanispirochaeta crateris</name>
    <dbReference type="NCBI Taxonomy" id="2518645"/>
    <lineage>
        <taxon>Bacteria</taxon>
        <taxon>Pseudomonadati</taxon>
        <taxon>Spirochaetota</taxon>
        <taxon>Spirochaetia</taxon>
        <taxon>Spirochaetales</taxon>
        <taxon>Spirochaetaceae</taxon>
        <taxon>Oceanispirochaeta</taxon>
    </lineage>
</organism>
<evidence type="ECO:0000313" key="2">
    <source>
        <dbReference type="EMBL" id="QEN06793.1"/>
    </source>
</evidence>
<keyword evidence="1" id="KW-0812">Transmembrane</keyword>
<keyword evidence="1" id="KW-0472">Membrane</keyword>
<accession>A0A5C1QFA0</accession>
<dbReference type="KEGG" id="ock:EXM22_01850"/>
<feature type="transmembrane region" description="Helical" evidence="1">
    <location>
        <begin position="76"/>
        <end position="96"/>
    </location>
</feature>
<gene>
    <name evidence="2" type="ORF">EXM22_01850</name>
</gene>
<dbReference type="EMBL" id="CP036150">
    <property type="protein sequence ID" value="QEN06793.1"/>
    <property type="molecule type" value="Genomic_DNA"/>
</dbReference>
<dbReference type="AlphaFoldDB" id="A0A5C1QFA0"/>
<proteinExistence type="predicted"/>
<evidence type="ECO:0000256" key="1">
    <source>
        <dbReference type="SAM" id="Phobius"/>
    </source>
</evidence>
<dbReference type="Proteomes" id="UP000324209">
    <property type="component" value="Chromosome"/>
</dbReference>
<reference evidence="2 3" key="1">
    <citation type="submission" date="2019-02" db="EMBL/GenBank/DDBJ databases">
        <title>Complete Genome Sequence and Methylome Analysis of free living Spirochaetas.</title>
        <authorList>
            <person name="Fomenkov A."/>
            <person name="Dubinina G."/>
            <person name="Leshcheva N."/>
            <person name="Mikheeva N."/>
            <person name="Grabovich M."/>
            <person name="Vincze T."/>
            <person name="Roberts R.J."/>
        </authorList>
    </citation>
    <scope>NUCLEOTIDE SEQUENCE [LARGE SCALE GENOMIC DNA]</scope>
    <source>
        <strain evidence="2 3">K2</strain>
    </source>
</reference>
<keyword evidence="1" id="KW-1133">Transmembrane helix</keyword>
<protein>
    <submittedName>
        <fullName evidence="2">Uncharacterized protein</fullName>
    </submittedName>
</protein>
<sequence>MWIGAEDTYSRDEVAQIVLGIMEIALEEIETTSREAAREAVAEEAGKTAYYKALAERERQTLKQKEYEIQRLQRRCLVLGFTNIGSALLLGGGWTADRIGLF</sequence>